<dbReference type="GO" id="GO:0016887">
    <property type="term" value="F:ATP hydrolysis activity"/>
    <property type="evidence" value="ECO:0007669"/>
    <property type="project" value="InterPro"/>
</dbReference>
<comment type="subcellular location">
    <subcellularLocation>
        <location evidence="1">Membrane</location>
        <topology evidence="1">Multi-pass membrane protein</topology>
    </subcellularLocation>
</comment>
<dbReference type="EMBL" id="CAFBIY010000073">
    <property type="protein sequence ID" value="CAB4851159.1"/>
    <property type="molecule type" value="Genomic_DNA"/>
</dbReference>
<dbReference type="Pfam" id="PF00005">
    <property type="entry name" value="ABC_tran"/>
    <property type="match status" value="1"/>
</dbReference>
<dbReference type="InterPro" id="IPR003439">
    <property type="entry name" value="ABC_transporter-like_ATP-bd"/>
</dbReference>
<feature type="domain" description="ABC transporter" evidence="7">
    <location>
        <begin position="489"/>
        <end position="728"/>
    </location>
</feature>
<dbReference type="SUPFAM" id="SSF90123">
    <property type="entry name" value="ABC transporter transmembrane region"/>
    <property type="match status" value="1"/>
</dbReference>
<dbReference type="Gene3D" id="2.60.120.10">
    <property type="entry name" value="Jelly Rolls"/>
    <property type="match status" value="1"/>
</dbReference>
<evidence type="ECO:0000259" key="7">
    <source>
        <dbReference type="PROSITE" id="PS50893"/>
    </source>
</evidence>
<dbReference type="PROSITE" id="PS50893">
    <property type="entry name" value="ABC_TRANSPORTER_2"/>
    <property type="match status" value="1"/>
</dbReference>
<dbReference type="Pfam" id="PF00027">
    <property type="entry name" value="cNMP_binding"/>
    <property type="match status" value="1"/>
</dbReference>
<dbReference type="GO" id="GO:0016020">
    <property type="term" value="C:membrane"/>
    <property type="evidence" value="ECO:0007669"/>
    <property type="project" value="UniProtKB-SubCell"/>
</dbReference>
<accession>A0A6J7C4D5</accession>
<feature type="transmembrane region" description="Helical" evidence="5">
    <location>
        <begin position="321"/>
        <end position="338"/>
    </location>
</feature>
<dbReference type="PROSITE" id="PS50042">
    <property type="entry name" value="CNMP_BINDING_3"/>
    <property type="match status" value="1"/>
</dbReference>
<dbReference type="SUPFAM" id="SSF52540">
    <property type="entry name" value="P-loop containing nucleoside triphosphate hydrolases"/>
    <property type="match status" value="1"/>
</dbReference>
<proteinExistence type="predicted"/>
<evidence type="ECO:0000256" key="4">
    <source>
        <dbReference type="ARBA" id="ARBA00023136"/>
    </source>
</evidence>
<feature type="transmembrane region" description="Helical" evidence="5">
    <location>
        <begin position="220"/>
        <end position="241"/>
    </location>
</feature>
<evidence type="ECO:0000256" key="5">
    <source>
        <dbReference type="SAM" id="Phobius"/>
    </source>
</evidence>
<dbReference type="GO" id="GO:0005524">
    <property type="term" value="F:ATP binding"/>
    <property type="evidence" value="ECO:0007669"/>
    <property type="project" value="InterPro"/>
</dbReference>
<dbReference type="InterPro" id="IPR011527">
    <property type="entry name" value="ABC1_TM_dom"/>
</dbReference>
<dbReference type="Pfam" id="PF00664">
    <property type="entry name" value="ABC_membrane"/>
    <property type="match status" value="1"/>
</dbReference>
<dbReference type="PROSITE" id="PS50929">
    <property type="entry name" value="ABC_TM1F"/>
    <property type="match status" value="1"/>
</dbReference>
<dbReference type="SMART" id="SM00100">
    <property type="entry name" value="cNMP"/>
    <property type="match status" value="1"/>
</dbReference>
<feature type="transmembrane region" description="Helical" evidence="5">
    <location>
        <begin position="40"/>
        <end position="61"/>
    </location>
</feature>
<dbReference type="EMBL" id="CAFBOL010000022">
    <property type="protein sequence ID" value="CAB4985714.1"/>
    <property type="molecule type" value="Genomic_DNA"/>
</dbReference>
<name>A0A6J7C4D5_9ZZZZ</name>
<feature type="domain" description="ABC transmembrane type-1" evidence="8">
    <location>
        <begin position="223"/>
        <end position="460"/>
    </location>
</feature>
<gene>
    <name evidence="9" type="ORF">UFOPK3267_01422</name>
    <name evidence="10" type="ORF">UFOPK3931_01123</name>
</gene>
<dbReference type="InterPro" id="IPR000595">
    <property type="entry name" value="cNMP-bd_dom"/>
</dbReference>
<evidence type="ECO:0000259" key="6">
    <source>
        <dbReference type="PROSITE" id="PS50042"/>
    </source>
</evidence>
<dbReference type="InterPro" id="IPR027417">
    <property type="entry name" value="P-loop_NTPase"/>
</dbReference>
<dbReference type="InterPro" id="IPR039421">
    <property type="entry name" value="Type_1_exporter"/>
</dbReference>
<feature type="domain" description="Cyclic nucleotide-binding" evidence="6">
    <location>
        <begin position="744"/>
        <end position="835"/>
    </location>
</feature>
<dbReference type="GO" id="GO:0015421">
    <property type="term" value="F:ABC-type oligopeptide transporter activity"/>
    <property type="evidence" value="ECO:0007669"/>
    <property type="project" value="TreeGrafter"/>
</dbReference>
<evidence type="ECO:0000256" key="1">
    <source>
        <dbReference type="ARBA" id="ARBA00004141"/>
    </source>
</evidence>
<evidence type="ECO:0000313" key="9">
    <source>
        <dbReference type="EMBL" id="CAB4851159.1"/>
    </source>
</evidence>
<dbReference type="InterPro" id="IPR014710">
    <property type="entry name" value="RmlC-like_jellyroll"/>
</dbReference>
<evidence type="ECO:0000256" key="2">
    <source>
        <dbReference type="ARBA" id="ARBA00022692"/>
    </source>
</evidence>
<evidence type="ECO:0000259" key="8">
    <source>
        <dbReference type="PROSITE" id="PS50929"/>
    </source>
</evidence>
<feature type="transmembrane region" description="Helical" evidence="5">
    <location>
        <begin position="403"/>
        <end position="425"/>
    </location>
</feature>
<dbReference type="PANTHER" id="PTHR43394">
    <property type="entry name" value="ATP-DEPENDENT PERMEASE MDL1, MITOCHONDRIAL"/>
    <property type="match status" value="1"/>
</dbReference>
<dbReference type="PANTHER" id="PTHR43394:SF1">
    <property type="entry name" value="ATP-BINDING CASSETTE SUB-FAMILY B MEMBER 10, MITOCHONDRIAL"/>
    <property type="match status" value="1"/>
</dbReference>
<keyword evidence="4 5" id="KW-0472">Membrane</keyword>
<dbReference type="CDD" id="cd00038">
    <property type="entry name" value="CAP_ED"/>
    <property type="match status" value="1"/>
</dbReference>
<dbReference type="InterPro" id="IPR036640">
    <property type="entry name" value="ABC1_TM_sf"/>
</dbReference>
<dbReference type="Gene3D" id="3.40.50.300">
    <property type="entry name" value="P-loop containing nucleotide triphosphate hydrolases"/>
    <property type="match status" value="1"/>
</dbReference>
<keyword evidence="3 5" id="KW-1133">Transmembrane helix</keyword>
<dbReference type="SUPFAM" id="SSF51206">
    <property type="entry name" value="cAMP-binding domain-like"/>
    <property type="match status" value="1"/>
</dbReference>
<dbReference type="Gene3D" id="1.20.1560.10">
    <property type="entry name" value="ABC transporter type 1, transmembrane domain"/>
    <property type="match status" value="1"/>
</dbReference>
<protein>
    <submittedName>
        <fullName evidence="9">Unannotated protein</fullName>
    </submittedName>
</protein>
<dbReference type="InterPro" id="IPR018490">
    <property type="entry name" value="cNMP-bd_dom_sf"/>
</dbReference>
<organism evidence="9">
    <name type="scientific">freshwater metagenome</name>
    <dbReference type="NCBI Taxonomy" id="449393"/>
    <lineage>
        <taxon>unclassified sequences</taxon>
        <taxon>metagenomes</taxon>
        <taxon>ecological metagenomes</taxon>
    </lineage>
</organism>
<evidence type="ECO:0000313" key="10">
    <source>
        <dbReference type="EMBL" id="CAB4985714.1"/>
    </source>
</evidence>
<dbReference type="AlphaFoldDB" id="A0A6J7C4D5"/>
<evidence type="ECO:0000256" key="3">
    <source>
        <dbReference type="ARBA" id="ARBA00022989"/>
    </source>
</evidence>
<sequence>MNSPNGSGLERLHPDFGGEARTWEMVRAFWPYTRGGRGRIAVQVVLSLACFALTALLPLQVGQLLDTALSSSNAEGQVARLVLQPAAVRAAAGSILDSEFTSPAERGAVKAAIEATQDQVLVADSEFALDILFPPGVSYRTDTLVGIDEPTADWELVVAKMFARPQLTRSDVEVLRAEARTNTGHVASRAFAFIMNSLLVDSGAKAQRNNWQDHAFILDLARFAGLVLLIFALRAVVVALATRTIMASGRRLQDAVFERVHDTALVTSGAMGRPSMVSRSSTYPEHVQTALLTAQTTGVADLAAVVLSVGILILIDTSTGLLMVGVIVAFEVLRRFVAGRWSKAIRTRLDLNTALTEVADESITNASATRSLRAEVVERARFSQRADAVARQARRVTAFGETFHLSAFGFGQFSILSAIAIVGFVRNDLSLAEATAVVLYVKEVATSLDSLPSVLVELQEAAPYMRRLRRVLAAPLRRPEPTVARAFPVAPEHLVFTAVSATYPDDTPCCEGVSFTADRQRWTALVGRSASGIETVLDLAAGLENPSLGTVLVDGVDLAEMSREELRRHIAVLPAHPTVFEGTVLDNLTWFRPSAPANEVQRVVDRCGLREWLTAQELGLDTVIGRVRSPLRLEICVRLGVARQLLSDAQVVVLNDPSPHLDREVFEDLWGVLRSEMNGRIVVYTTDRLDVLRDDDQVLGVADGSIVERGTRPELLANGGWFAALWSRLVEGSDSISDLASVPALSALGHDSLASLSKRLVSERFDEGTTLYREGEPSDRVYILVDGIVDISRGDRRMATIRPGGYFGEFDPSGVAPRPTTAHARTTVVVRSLHRLAISAGVAGILDRPSDERAIYRWLSREGAATREMLEGAHPTIDVDAALRGLLSDGTVTMAESSSGQLQYSVAGTQRRTARRGGVLDTLFGD</sequence>
<keyword evidence="2 5" id="KW-0812">Transmembrane</keyword>
<reference evidence="9" key="1">
    <citation type="submission" date="2020-05" db="EMBL/GenBank/DDBJ databases">
        <authorList>
            <person name="Chiriac C."/>
            <person name="Salcher M."/>
            <person name="Ghai R."/>
            <person name="Kavagutti S V."/>
        </authorList>
    </citation>
    <scope>NUCLEOTIDE SEQUENCE</scope>
</reference>